<dbReference type="CDD" id="cd02440">
    <property type="entry name" value="AdoMet_MTases"/>
    <property type="match status" value="1"/>
</dbReference>
<evidence type="ECO:0000313" key="2">
    <source>
        <dbReference type="Proteomes" id="UP001304461"/>
    </source>
</evidence>
<protein>
    <submittedName>
        <fullName evidence="1">Class I SAM-dependent methyltransferase</fullName>
        <ecNumber evidence="1">2.1.1.-</ecNumber>
    </submittedName>
</protein>
<dbReference type="Gene3D" id="3.40.50.150">
    <property type="entry name" value="Vaccinia Virus protein VP39"/>
    <property type="match status" value="1"/>
</dbReference>
<dbReference type="SUPFAM" id="SSF53335">
    <property type="entry name" value="S-adenosyl-L-methionine-dependent methyltransferases"/>
    <property type="match status" value="1"/>
</dbReference>
<dbReference type="GO" id="GO:0008168">
    <property type="term" value="F:methyltransferase activity"/>
    <property type="evidence" value="ECO:0007669"/>
    <property type="project" value="UniProtKB-KW"/>
</dbReference>
<comment type="caution">
    <text evidence="1">The sequence shown here is derived from an EMBL/GenBank/DDBJ whole genome shotgun (WGS) entry which is preliminary data.</text>
</comment>
<keyword evidence="1" id="KW-0489">Methyltransferase</keyword>
<dbReference type="RefSeq" id="WP_323304556.1">
    <property type="nucleotide sequence ID" value="NZ_JAYGHX010000002.1"/>
</dbReference>
<keyword evidence="2" id="KW-1185">Reference proteome</keyword>
<reference evidence="1 2" key="1">
    <citation type="submission" date="2023-12" db="EMBL/GenBank/DDBJ databases">
        <title>Baltic Sea Cyanobacteria.</title>
        <authorList>
            <person name="Delbaje E."/>
            <person name="Fewer D.P."/>
            <person name="Shishido T.K."/>
        </authorList>
    </citation>
    <scope>NUCLEOTIDE SEQUENCE [LARGE SCALE GENOMIC DNA]</scope>
    <source>
        <strain evidence="1 2">UHCC 0139</strain>
    </source>
</reference>
<keyword evidence="1" id="KW-0808">Transferase</keyword>
<gene>
    <name evidence="1" type="ORF">VB738_04170</name>
</gene>
<accession>A0ABU5RRR6</accession>
<dbReference type="GO" id="GO:0032259">
    <property type="term" value="P:methylation"/>
    <property type="evidence" value="ECO:0007669"/>
    <property type="project" value="UniProtKB-KW"/>
</dbReference>
<name>A0ABU5RRR6_9CYAN</name>
<evidence type="ECO:0000313" key="1">
    <source>
        <dbReference type="EMBL" id="MEA5390453.1"/>
    </source>
</evidence>
<dbReference type="EMBL" id="JAYGHX010000002">
    <property type="protein sequence ID" value="MEA5390453.1"/>
    <property type="molecule type" value="Genomic_DNA"/>
</dbReference>
<proteinExistence type="predicted"/>
<dbReference type="InterPro" id="IPR029063">
    <property type="entry name" value="SAM-dependent_MTases_sf"/>
</dbReference>
<dbReference type="Pfam" id="PF13578">
    <property type="entry name" value="Methyltransf_24"/>
    <property type="match status" value="1"/>
</dbReference>
<organism evidence="1 2">
    <name type="scientific">Cyanobium gracile UHCC 0139</name>
    <dbReference type="NCBI Taxonomy" id="3110308"/>
    <lineage>
        <taxon>Bacteria</taxon>
        <taxon>Bacillati</taxon>
        <taxon>Cyanobacteriota</taxon>
        <taxon>Cyanophyceae</taxon>
        <taxon>Synechococcales</taxon>
        <taxon>Prochlorococcaceae</taxon>
        <taxon>Cyanobium</taxon>
    </lineage>
</organism>
<sequence>MKHIGVLERELSGWQRLRAWLKARSPLERLVATHRGPRLFKWQHYYRIYDQHFRHWRGRSITVLEIGIGSGGSLQLWRRYFGHSCSIIGVDILEHNRRHSSPGIRVEIGSQDDAAFLEQVALRHGPFDIVIDDGSHVHAHQRTTFLTLFPHLKDGGIYACEDLCSSYWKDEYNGGPGVSSSFAEYLKTLVDDLNGWFWKQDFSHESETVGRNTASLHFYPALAILTKHHLSPPVVLHVGAVG</sequence>
<dbReference type="EC" id="2.1.1.-" evidence="1"/>
<dbReference type="Proteomes" id="UP001304461">
    <property type="component" value="Unassembled WGS sequence"/>
</dbReference>